<feature type="transmembrane region" description="Helical" evidence="1">
    <location>
        <begin position="30"/>
        <end position="49"/>
    </location>
</feature>
<keyword evidence="1" id="KW-1133">Transmembrane helix</keyword>
<proteinExistence type="predicted"/>
<dbReference type="AlphaFoldDB" id="A0A563U887"/>
<dbReference type="EMBL" id="VOEJ01000006">
    <property type="protein sequence ID" value="TWR27602.1"/>
    <property type="molecule type" value="Genomic_DNA"/>
</dbReference>
<gene>
    <name evidence="2" type="ORF">FPZ43_14130</name>
</gene>
<reference evidence="2 3" key="1">
    <citation type="submission" date="2019-07" db="EMBL/GenBank/DDBJ databases">
        <authorList>
            <person name="Kim J."/>
        </authorList>
    </citation>
    <scope>NUCLEOTIDE SEQUENCE [LARGE SCALE GENOMIC DNA]</scope>
    <source>
        <strain evidence="3">dk17</strain>
    </source>
</reference>
<name>A0A563U887_9SPHI</name>
<comment type="caution">
    <text evidence="2">The sequence shown here is derived from an EMBL/GenBank/DDBJ whole genome shotgun (WGS) entry which is preliminary data.</text>
</comment>
<evidence type="ECO:0000313" key="3">
    <source>
        <dbReference type="Proteomes" id="UP000320042"/>
    </source>
</evidence>
<feature type="transmembrane region" description="Helical" evidence="1">
    <location>
        <begin position="61"/>
        <end position="79"/>
    </location>
</feature>
<sequence>MAILLYLLADVAYKIWIKDIVKVPDILSLMMMIYTVVQTWMLIQAYLLNGTGKLRIQLIRVIIKGIINIPLSIWLIKLMGLHGTVISNIVVMLLMSFFLTWQSRLVITKCATGIWDK</sequence>
<organism evidence="2 3">
    <name type="scientific">Mucilaginibacter pallidiroseus</name>
    <dbReference type="NCBI Taxonomy" id="2599295"/>
    <lineage>
        <taxon>Bacteria</taxon>
        <taxon>Pseudomonadati</taxon>
        <taxon>Bacteroidota</taxon>
        <taxon>Sphingobacteriia</taxon>
        <taxon>Sphingobacteriales</taxon>
        <taxon>Sphingobacteriaceae</taxon>
        <taxon>Mucilaginibacter</taxon>
    </lineage>
</organism>
<dbReference type="RefSeq" id="WP_146382567.1">
    <property type="nucleotide sequence ID" value="NZ_VOEJ01000006.1"/>
</dbReference>
<accession>A0A563U887</accession>
<evidence type="ECO:0000313" key="2">
    <source>
        <dbReference type="EMBL" id="TWR27602.1"/>
    </source>
</evidence>
<keyword evidence="1" id="KW-0812">Transmembrane</keyword>
<keyword evidence="3" id="KW-1185">Reference proteome</keyword>
<protein>
    <submittedName>
        <fullName evidence="2">Uncharacterized protein</fullName>
    </submittedName>
</protein>
<feature type="transmembrane region" description="Helical" evidence="1">
    <location>
        <begin position="85"/>
        <end position="101"/>
    </location>
</feature>
<evidence type="ECO:0000256" key="1">
    <source>
        <dbReference type="SAM" id="Phobius"/>
    </source>
</evidence>
<keyword evidence="1" id="KW-0472">Membrane</keyword>
<dbReference type="Proteomes" id="UP000320042">
    <property type="component" value="Unassembled WGS sequence"/>
</dbReference>